<dbReference type="Gene3D" id="3.90.180.10">
    <property type="entry name" value="Medium-chain alcohol dehydrogenases, catalytic domain"/>
    <property type="match status" value="1"/>
</dbReference>
<reference evidence="5 6" key="1">
    <citation type="journal article" date="2025" name="Microbiol. Resour. Announc.">
        <title>Draft genome sequences for Neonectria magnoliae and Neonectria punicea, canker pathogens of Liriodendron tulipifera and Acer saccharum in West Virginia.</title>
        <authorList>
            <person name="Petronek H.M."/>
            <person name="Kasson M.T."/>
            <person name="Metheny A.M."/>
            <person name="Stauder C.M."/>
            <person name="Lovett B."/>
            <person name="Lynch S.C."/>
            <person name="Garnas J.R."/>
            <person name="Kasson L.R."/>
            <person name="Stajich J.E."/>
        </authorList>
    </citation>
    <scope>NUCLEOTIDE SEQUENCE [LARGE SCALE GENOMIC DNA]</scope>
    <source>
        <strain evidence="5 6">NRRL 64651</strain>
    </source>
</reference>
<dbReference type="SMART" id="SM00823">
    <property type="entry name" value="PKS_PP"/>
    <property type="match status" value="1"/>
</dbReference>
<dbReference type="InterPro" id="IPR006162">
    <property type="entry name" value="Ppantetheine_attach_site"/>
</dbReference>
<dbReference type="CDD" id="cd05195">
    <property type="entry name" value="enoyl_red"/>
    <property type="match status" value="1"/>
</dbReference>
<evidence type="ECO:0000256" key="2">
    <source>
        <dbReference type="ARBA" id="ARBA00022553"/>
    </source>
</evidence>
<accession>A0ABR1I400</accession>
<dbReference type="InterPro" id="IPR013968">
    <property type="entry name" value="PKS_KR"/>
</dbReference>
<name>A0ABR1I400_9HYPO</name>
<dbReference type="InterPro" id="IPR009081">
    <property type="entry name" value="PP-bd_ACP"/>
</dbReference>
<comment type="caution">
    <text evidence="5">The sequence shown here is derived from an EMBL/GenBank/DDBJ whole genome shotgun (WGS) entry which is preliminary data.</text>
</comment>
<keyword evidence="2" id="KW-0597">Phosphoprotein</keyword>
<keyword evidence="6" id="KW-1185">Reference proteome</keyword>
<keyword evidence="3" id="KW-0560">Oxidoreductase</keyword>
<evidence type="ECO:0000259" key="4">
    <source>
        <dbReference type="PROSITE" id="PS50075"/>
    </source>
</evidence>
<dbReference type="InterPro" id="IPR050091">
    <property type="entry name" value="PKS_NRPS_Biosynth_Enz"/>
</dbReference>
<dbReference type="SUPFAM" id="SSF51735">
    <property type="entry name" value="NAD(P)-binding Rossmann-fold domains"/>
    <property type="match status" value="2"/>
</dbReference>
<dbReference type="InterPro" id="IPR036291">
    <property type="entry name" value="NAD(P)-bd_dom_sf"/>
</dbReference>
<evidence type="ECO:0000256" key="3">
    <source>
        <dbReference type="ARBA" id="ARBA00023002"/>
    </source>
</evidence>
<evidence type="ECO:0000256" key="1">
    <source>
        <dbReference type="ARBA" id="ARBA00022450"/>
    </source>
</evidence>
<dbReference type="SUPFAM" id="SSF47336">
    <property type="entry name" value="ACP-like"/>
    <property type="match status" value="1"/>
</dbReference>
<dbReference type="InterPro" id="IPR020843">
    <property type="entry name" value="ER"/>
</dbReference>
<dbReference type="PANTHER" id="PTHR43775:SF29">
    <property type="entry name" value="ASPERFURANONE POLYKETIDE SYNTHASE AFOG-RELATED"/>
    <property type="match status" value="1"/>
</dbReference>
<dbReference type="PROSITE" id="PS00012">
    <property type="entry name" value="PHOSPHOPANTETHEINE"/>
    <property type="match status" value="1"/>
</dbReference>
<dbReference type="SMART" id="SM00822">
    <property type="entry name" value="PKS_KR"/>
    <property type="match status" value="1"/>
</dbReference>
<dbReference type="SMART" id="SM00829">
    <property type="entry name" value="PKS_ER"/>
    <property type="match status" value="1"/>
</dbReference>
<dbReference type="Pfam" id="PF08659">
    <property type="entry name" value="KR"/>
    <property type="match status" value="1"/>
</dbReference>
<gene>
    <name evidence="5" type="ORF">QQZ08_005683</name>
</gene>
<dbReference type="Proteomes" id="UP001498421">
    <property type="component" value="Unassembled WGS sequence"/>
</dbReference>
<evidence type="ECO:0000313" key="5">
    <source>
        <dbReference type="EMBL" id="KAK7427745.1"/>
    </source>
</evidence>
<dbReference type="InterPro" id="IPR013149">
    <property type="entry name" value="ADH-like_C"/>
</dbReference>
<dbReference type="Gene3D" id="1.10.1200.10">
    <property type="entry name" value="ACP-like"/>
    <property type="match status" value="1"/>
</dbReference>
<feature type="domain" description="Carrier" evidence="4">
    <location>
        <begin position="478"/>
        <end position="559"/>
    </location>
</feature>
<dbReference type="EMBL" id="JAZAVK010000049">
    <property type="protein sequence ID" value="KAK7427745.1"/>
    <property type="molecule type" value="Genomic_DNA"/>
</dbReference>
<dbReference type="PANTHER" id="PTHR43775">
    <property type="entry name" value="FATTY ACID SYNTHASE"/>
    <property type="match status" value="1"/>
</dbReference>
<dbReference type="PROSITE" id="PS50075">
    <property type="entry name" value="CARRIER"/>
    <property type="match status" value="1"/>
</dbReference>
<dbReference type="Gene3D" id="3.40.50.720">
    <property type="entry name" value="NAD(P)-binding Rossmann-like Domain"/>
    <property type="match status" value="1"/>
</dbReference>
<proteinExistence type="predicted"/>
<evidence type="ECO:0000313" key="6">
    <source>
        <dbReference type="Proteomes" id="UP001498421"/>
    </source>
</evidence>
<dbReference type="Pfam" id="PF23297">
    <property type="entry name" value="ACP_SdgA_C"/>
    <property type="match status" value="1"/>
</dbReference>
<dbReference type="InterPro" id="IPR036736">
    <property type="entry name" value="ACP-like_sf"/>
</dbReference>
<keyword evidence="1" id="KW-0596">Phosphopantetheine</keyword>
<dbReference type="InterPro" id="IPR020806">
    <property type="entry name" value="PKS_PP-bd"/>
</dbReference>
<sequence>MREYPRAHETRVSKLPDALSFEAAASVVSPGMTAYRALVDTARLEQGGSILIHSAAGSLGQIAVRISQKLGAHVFATVSSVEEKQFLVDTFSLPEGHIFQSQTTSFSQGVMHMTEGHGVDVLFNSLAGENSLRASCACMAPGGRFAEASLANIQANTALPMEMIANQLLKDTLQLLIHSNIHHSQPLQVLKVSETEQAFRQLQRDDTIGRVVVAPHSQDVVPQLIQERRPWTFDPDASYLIAGGSGGLGRAIIRWMVDRGARHLIVPSRSGATCKAAVEMVAELTTRRVNVFAPKCDVSNDTSLAAVLDDNGLQDAVFQDSMTFAQWELCLHSKVQTSQNLQRLLPSDLDFFILLSSLAGKALSLDIGWMRNIGIIAETGAYQRQRQASNDMQPVDDTELLALLSMCCDPSNPPPQARGQVLFGLRTPVDVLSHGQEPPALLDRPLVASFSYLINATSTNKRGTNHLDQAATLFRQSTDSEDRIQIVLHALAAKLSRAMSIPPEDVESSKPLSTYGVDSLMAVELRNWINKEFSAIVAVFDIMGGVSIASIADLVVARSEVGKSSA</sequence>
<protein>
    <recommendedName>
        <fullName evidence="4">Carrier domain-containing protein</fullName>
    </recommendedName>
</protein>
<dbReference type="Pfam" id="PF00107">
    <property type="entry name" value="ADH_zinc_N"/>
    <property type="match status" value="1"/>
</dbReference>
<dbReference type="InterPro" id="IPR057326">
    <property type="entry name" value="KR_dom"/>
</dbReference>
<organism evidence="5 6">
    <name type="scientific">Neonectria magnoliae</name>
    <dbReference type="NCBI Taxonomy" id="2732573"/>
    <lineage>
        <taxon>Eukaryota</taxon>
        <taxon>Fungi</taxon>
        <taxon>Dikarya</taxon>
        <taxon>Ascomycota</taxon>
        <taxon>Pezizomycotina</taxon>
        <taxon>Sordariomycetes</taxon>
        <taxon>Hypocreomycetidae</taxon>
        <taxon>Hypocreales</taxon>
        <taxon>Nectriaceae</taxon>
        <taxon>Neonectria</taxon>
    </lineage>
</organism>